<dbReference type="InterPro" id="IPR011993">
    <property type="entry name" value="PH-like_dom_sf"/>
</dbReference>
<protein>
    <recommendedName>
        <fullName evidence="1">PH domain-containing protein</fullName>
    </recommendedName>
</protein>
<feature type="domain" description="PH" evidence="1">
    <location>
        <begin position="36"/>
        <end position="139"/>
    </location>
</feature>
<dbReference type="SUPFAM" id="SSF50729">
    <property type="entry name" value="PH domain-like"/>
    <property type="match status" value="1"/>
</dbReference>
<dbReference type="Gene3D" id="2.30.29.30">
    <property type="entry name" value="Pleckstrin-homology domain (PH domain)/Phosphotyrosine-binding domain (PTB)"/>
    <property type="match status" value="1"/>
</dbReference>
<evidence type="ECO:0000313" key="2">
    <source>
        <dbReference type="EMBL" id="KAJ8599773.1"/>
    </source>
</evidence>
<proteinExistence type="predicted"/>
<dbReference type="PROSITE" id="PS50003">
    <property type="entry name" value="PH_DOMAIN"/>
    <property type="match status" value="1"/>
</dbReference>
<evidence type="ECO:0000259" key="1">
    <source>
        <dbReference type="PROSITE" id="PS50003"/>
    </source>
</evidence>
<dbReference type="SMART" id="SM00233">
    <property type="entry name" value="PH"/>
    <property type="match status" value="1"/>
</dbReference>
<organism evidence="2 3">
    <name type="scientific">Chrysophaeum taylorii</name>
    <dbReference type="NCBI Taxonomy" id="2483200"/>
    <lineage>
        <taxon>Eukaryota</taxon>
        <taxon>Sar</taxon>
        <taxon>Stramenopiles</taxon>
        <taxon>Ochrophyta</taxon>
        <taxon>Pelagophyceae</taxon>
        <taxon>Pelagomonadales</taxon>
        <taxon>Pelagomonadaceae</taxon>
        <taxon>Chrysophaeum</taxon>
    </lineage>
</organism>
<evidence type="ECO:0000313" key="3">
    <source>
        <dbReference type="Proteomes" id="UP001230188"/>
    </source>
</evidence>
<dbReference type="EMBL" id="JAQMWT010000546">
    <property type="protein sequence ID" value="KAJ8599773.1"/>
    <property type="molecule type" value="Genomic_DNA"/>
</dbReference>
<accession>A0AAD7XHP9</accession>
<comment type="caution">
    <text evidence="2">The sequence shown here is derived from an EMBL/GenBank/DDBJ whole genome shotgun (WGS) entry which is preliminary data.</text>
</comment>
<dbReference type="InterPro" id="IPR001849">
    <property type="entry name" value="PH_domain"/>
</dbReference>
<name>A0AAD7XHP9_9STRA</name>
<dbReference type="AlphaFoldDB" id="A0AAD7XHP9"/>
<keyword evidence="3" id="KW-1185">Reference proteome</keyword>
<gene>
    <name evidence="2" type="ORF">CTAYLR_003431</name>
</gene>
<dbReference type="Proteomes" id="UP001230188">
    <property type="component" value="Unassembled WGS sequence"/>
</dbReference>
<sequence length="160" mass="18085">MNCLCYLPDDGPVFDRVGIPEWPPVNPPTFTRHEGYKLIRGYLKRKSNKSDTETKWAIRWMEVEPPDAERADVMLAVYKTDLKEKRLNAVSLRNIASVSLNDDDPHSFVVVVGASVYTLLARDETDARKWVAILNDDVQLARDDKAGPPDADLDQNCLLS</sequence>
<dbReference type="Pfam" id="PF00169">
    <property type="entry name" value="PH"/>
    <property type="match status" value="1"/>
</dbReference>
<reference evidence="2" key="1">
    <citation type="submission" date="2023-01" db="EMBL/GenBank/DDBJ databases">
        <title>Metagenome sequencing of chrysophaentin producing Chrysophaeum taylorii.</title>
        <authorList>
            <person name="Davison J."/>
            <person name="Bewley C."/>
        </authorList>
    </citation>
    <scope>NUCLEOTIDE SEQUENCE</scope>
    <source>
        <strain evidence="2">NIES-1699</strain>
    </source>
</reference>